<organism evidence="1 2">
    <name type="scientific">Nitrosospira multiformis</name>
    <dbReference type="NCBI Taxonomy" id="1231"/>
    <lineage>
        <taxon>Bacteria</taxon>
        <taxon>Pseudomonadati</taxon>
        <taxon>Pseudomonadota</taxon>
        <taxon>Betaproteobacteria</taxon>
        <taxon>Nitrosomonadales</taxon>
        <taxon>Nitrosomonadaceae</taxon>
        <taxon>Nitrosospira</taxon>
    </lineage>
</organism>
<reference evidence="1 2" key="1">
    <citation type="submission" date="2016-10" db="EMBL/GenBank/DDBJ databases">
        <authorList>
            <person name="de Groot N.N."/>
        </authorList>
    </citation>
    <scope>NUCLEOTIDE SEQUENCE [LARGE SCALE GENOMIC DNA]</scope>
    <source>
        <strain evidence="1 2">Nl14</strain>
    </source>
</reference>
<protein>
    <submittedName>
        <fullName evidence="1">Uncharacterized protein</fullName>
    </submittedName>
</protein>
<gene>
    <name evidence="1" type="ORF">SAMN05216417_12111</name>
</gene>
<sequence length="99" mass="11134">MLLSEMRLIVGPLGRDGDYHGVNLARADGERKPKAILLAKRLQNVKNGNMTESHFSFLAVAVKLPSKIGQKPPLCRSMRTFAVRHVGQFFEERLTGFLR</sequence>
<evidence type="ECO:0000313" key="2">
    <source>
        <dbReference type="Proteomes" id="UP000182649"/>
    </source>
</evidence>
<dbReference type="EMBL" id="FPBZ01000021">
    <property type="protein sequence ID" value="SFU73571.1"/>
    <property type="molecule type" value="Genomic_DNA"/>
</dbReference>
<name>A0A1I7IKV4_9PROT</name>
<accession>A0A1I7IKV4</accession>
<dbReference type="AlphaFoldDB" id="A0A1I7IKV4"/>
<dbReference type="Proteomes" id="UP000182649">
    <property type="component" value="Unassembled WGS sequence"/>
</dbReference>
<proteinExistence type="predicted"/>
<evidence type="ECO:0000313" key="1">
    <source>
        <dbReference type="EMBL" id="SFU73571.1"/>
    </source>
</evidence>